<comment type="caution">
    <text evidence="11">The sequence shown here is derived from an EMBL/GenBank/DDBJ whole genome shotgun (WGS) entry which is preliminary data.</text>
</comment>
<evidence type="ECO:0000256" key="3">
    <source>
        <dbReference type="ARBA" id="ARBA00007681"/>
    </source>
</evidence>
<dbReference type="GO" id="GO:0005886">
    <property type="term" value="C:plasma membrane"/>
    <property type="evidence" value="ECO:0007669"/>
    <property type="project" value="UniProtKB-SubCell"/>
</dbReference>
<dbReference type="NCBIfam" id="TIGR01146">
    <property type="entry name" value="ATPsyn_F1gamma"/>
    <property type="match status" value="1"/>
</dbReference>
<evidence type="ECO:0000256" key="5">
    <source>
        <dbReference type="ARBA" id="ARBA00022781"/>
    </source>
</evidence>
<dbReference type="PANTHER" id="PTHR11693">
    <property type="entry name" value="ATP SYNTHASE GAMMA CHAIN"/>
    <property type="match status" value="1"/>
</dbReference>
<evidence type="ECO:0000256" key="8">
    <source>
        <dbReference type="ARBA" id="ARBA00023196"/>
    </source>
</evidence>
<dbReference type="PRINTS" id="PR00126">
    <property type="entry name" value="ATPASEGAMMA"/>
</dbReference>
<evidence type="ECO:0000256" key="4">
    <source>
        <dbReference type="ARBA" id="ARBA00022448"/>
    </source>
</evidence>
<dbReference type="GO" id="GO:0046933">
    <property type="term" value="F:proton-transporting ATP synthase activity, rotational mechanism"/>
    <property type="evidence" value="ECO:0007669"/>
    <property type="project" value="UniProtKB-UniRule"/>
</dbReference>
<evidence type="ECO:0000256" key="9">
    <source>
        <dbReference type="ARBA" id="ARBA00023310"/>
    </source>
</evidence>
<dbReference type="GO" id="GO:0042777">
    <property type="term" value="P:proton motive force-driven plasma membrane ATP synthesis"/>
    <property type="evidence" value="ECO:0007669"/>
    <property type="project" value="UniProtKB-UniRule"/>
</dbReference>
<dbReference type="PANTHER" id="PTHR11693:SF22">
    <property type="entry name" value="ATP SYNTHASE SUBUNIT GAMMA, MITOCHONDRIAL"/>
    <property type="match status" value="1"/>
</dbReference>
<evidence type="ECO:0000256" key="7">
    <source>
        <dbReference type="ARBA" id="ARBA00023136"/>
    </source>
</evidence>
<dbReference type="HAMAP" id="MF_00815">
    <property type="entry name" value="ATP_synth_gamma_bact"/>
    <property type="match status" value="1"/>
</dbReference>
<keyword evidence="9 10" id="KW-0066">ATP synthesis</keyword>
<comment type="subunit">
    <text evidence="10">F-type ATPases have 2 components, CF(1) - the catalytic core - and CF(0) - the membrane proton channel. CF(1) has five subunits: alpha(3), beta(3), gamma(1), delta(1), epsilon(1). CF(0) has three main subunits: a, b and c.</text>
</comment>
<name>A0A2H0LPU0_9BACT</name>
<protein>
    <recommendedName>
        <fullName evidence="10">ATP synthase gamma chain</fullName>
    </recommendedName>
    <alternativeName>
        <fullName evidence="10">ATP synthase F1 sector gamma subunit</fullName>
    </alternativeName>
    <alternativeName>
        <fullName evidence="10">F-ATPase gamma subunit</fullName>
    </alternativeName>
</protein>
<evidence type="ECO:0000256" key="2">
    <source>
        <dbReference type="ARBA" id="ARBA00004170"/>
    </source>
</evidence>
<keyword evidence="7 10" id="KW-0472">Membrane</keyword>
<dbReference type="GO" id="GO:0005524">
    <property type="term" value="F:ATP binding"/>
    <property type="evidence" value="ECO:0007669"/>
    <property type="project" value="UniProtKB-UniRule"/>
</dbReference>
<comment type="similarity">
    <text evidence="3 10">Belongs to the ATPase gamma chain family.</text>
</comment>
<dbReference type="InterPro" id="IPR035968">
    <property type="entry name" value="ATP_synth_F1_ATPase_gsu"/>
</dbReference>
<comment type="subcellular location">
    <subcellularLocation>
        <location evidence="10">Cell membrane</location>
        <topology evidence="10">Peripheral membrane protein</topology>
    </subcellularLocation>
    <subcellularLocation>
        <location evidence="2">Membrane</location>
        <topology evidence="2">Peripheral membrane protein</topology>
    </subcellularLocation>
</comment>
<dbReference type="Gene3D" id="3.40.1380.10">
    <property type="match status" value="1"/>
</dbReference>
<dbReference type="Proteomes" id="UP000230859">
    <property type="component" value="Unassembled WGS sequence"/>
</dbReference>
<keyword evidence="4 10" id="KW-0813">Transport</keyword>
<keyword evidence="10" id="KW-1003">Cell membrane</keyword>
<evidence type="ECO:0000256" key="6">
    <source>
        <dbReference type="ARBA" id="ARBA00023065"/>
    </source>
</evidence>
<organism evidence="11 12">
    <name type="scientific">Candidatus Abzuiibacterium crystallinum</name>
    <dbReference type="NCBI Taxonomy" id="1974748"/>
    <lineage>
        <taxon>Bacteria</taxon>
        <taxon>Pseudomonadati</taxon>
        <taxon>Candidatus Omnitrophota</taxon>
        <taxon>Candidatus Abzuiibacterium</taxon>
    </lineage>
</organism>
<evidence type="ECO:0000313" key="11">
    <source>
        <dbReference type="EMBL" id="PIQ85515.1"/>
    </source>
</evidence>
<dbReference type="Gene3D" id="1.10.287.80">
    <property type="entry name" value="ATP synthase, gamma subunit, helix hairpin domain"/>
    <property type="match status" value="1"/>
</dbReference>
<dbReference type="GO" id="GO:0045259">
    <property type="term" value="C:proton-transporting ATP synthase complex"/>
    <property type="evidence" value="ECO:0007669"/>
    <property type="project" value="UniProtKB-KW"/>
</dbReference>
<dbReference type="EMBL" id="PCVY01000065">
    <property type="protein sequence ID" value="PIQ85515.1"/>
    <property type="molecule type" value="Genomic_DNA"/>
</dbReference>
<keyword evidence="6 10" id="KW-0406">Ion transport</keyword>
<accession>A0A2H0LPU0</accession>
<dbReference type="SUPFAM" id="SSF52943">
    <property type="entry name" value="ATP synthase (F1-ATPase), gamma subunit"/>
    <property type="match status" value="1"/>
</dbReference>
<dbReference type="InterPro" id="IPR000131">
    <property type="entry name" value="ATP_synth_F1_gsu"/>
</dbReference>
<evidence type="ECO:0000256" key="10">
    <source>
        <dbReference type="HAMAP-Rule" id="MF_00815"/>
    </source>
</evidence>
<reference evidence="11 12" key="1">
    <citation type="submission" date="2017-09" db="EMBL/GenBank/DDBJ databases">
        <title>Depth-based differentiation of microbial function through sediment-hosted aquifers and enrichment of novel symbionts in the deep terrestrial subsurface.</title>
        <authorList>
            <person name="Probst A.J."/>
            <person name="Ladd B."/>
            <person name="Jarett J.K."/>
            <person name="Geller-Mcgrath D.E."/>
            <person name="Sieber C.M."/>
            <person name="Emerson J.B."/>
            <person name="Anantharaman K."/>
            <person name="Thomas B.C."/>
            <person name="Malmstrom R."/>
            <person name="Stieglmeier M."/>
            <person name="Klingl A."/>
            <person name="Woyke T."/>
            <person name="Ryan C.M."/>
            <person name="Banfield J.F."/>
        </authorList>
    </citation>
    <scope>NUCLEOTIDE SEQUENCE [LARGE SCALE GENOMIC DNA]</scope>
    <source>
        <strain evidence="11">CG11_big_fil_rev_8_21_14_0_20_45_26</strain>
    </source>
</reference>
<sequence>MIQSLRQIKRRIKSVENTRKITKAMEMVSAAKLRRYQALLGQARAYAVELERILKNLITSAPSFQHPLFEKREVKRVAGILISSDSGLCGSYNYNLFKVAAQFIQNHSETQSYFSLGRRGARFLKRSDVTVTDTEGIPKPQDMAPVMEKIINHAKQAFLGQTADEVYLIYTRFESMTSFAPVAEKLLPLEGIQIDPAIQNTADYILEPSPARILEEIIPHLLALKVEQAVKGALVSEQVSRMMAMRQATDNAKQMIDSLTLERNKARQATITKELIEIVSGFQAQQK</sequence>
<keyword evidence="5 10" id="KW-0375">Hydrogen ion transport</keyword>
<gene>
    <name evidence="10 11" type="primary">atpG</name>
    <name evidence="11" type="ORF">COV74_08470</name>
</gene>
<dbReference type="Pfam" id="PF00231">
    <property type="entry name" value="ATP-synt"/>
    <property type="match status" value="1"/>
</dbReference>
<dbReference type="CDD" id="cd12151">
    <property type="entry name" value="F1-ATPase_gamma"/>
    <property type="match status" value="1"/>
</dbReference>
<evidence type="ECO:0000256" key="1">
    <source>
        <dbReference type="ARBA" id="ARBA00003456"/>
    </source>
</evidence>
<proteinExistence type="inferred from homology"/>
<evidence type="ECO:0000313" key="12">
    <source>
        <dbReference type="Proteomes" id="UP000230859"/>
    </source>
</evidence>
<keyword evidence="8 10" id="KW-0139">CF(1)</keyword>
<comment type="function">
    <text evidence="1 10">Produces ATP from ADP in the presence of a proton gradient across the membrane. The gamma chain is believed to be important in regulating ATPase activity and the flow of protons through the CF(0) complex.</text>
</comment>
<dbReference type="AlphaFoldDB" id="A0A2H0LPU0"/>